<dbReference type="PANTHER" id="PTHR43384:SF6">
    <property type="entry name" value="SEPTUM SITE-DETERMINING PROTEIN MIND HOMOLOG, CHLOROPLASTIC"/>
    <property type="match status" value="1"/>
</dbReference>
<evidence type="ECO:0000256" key="2">
    <source>
        <dbReference type="ARBA" id="ARBA00022840"/>
    </source>
</evidence>
<dbReference type="NCBIfam" id="NF040564">
    <property type="entry name" value="SCO2523_fam"/>
    <property type="match status" value="1"/>
</dbReference>
<evidence type="ECO:0000259" key="3">
    <source>
        <dbReference type="Pfam" id="PF01656"/>
    </source>
</evidence>
<accession>A0ABV3FU40</accession>
<dbReference type="EMBL" id="JBFAKC010000006">
    <property type="protein sequence ID" value="MEV0708941.1"/>
    <property type="molecule type" value="Genomic_DNA"/>
</dbReference>
<protein>
    <submittedName>
        <fullName evidence="4">SCO2523 family variant P-loop protein</fullName>
    </submittedName>
</protein>
<evidence type="ECO:0000313" key="5">
    <source>
        <dbReference type="Proteomes" id="UP001551695"/>
    </source>
</evidence>
<sequence length="316" mass="34917">MIVFATSDKGGTGRSVTSCNLGYRLSSRGKRVAYLDFDFGSPTAGALFELGGYERGVPPERDRAGGAEQGLGLHSYLLGSATAAVRINVRDKTDREDMRRIRGRGGQLVLFPGDQGGGEFDRRNEPSVIDRCVRLLHAVDTEFDVSIIDLSAGRSIAMDIVLRATADNALSARTVRWLVFHRWTRQHIYAASSLVHGPHGLLECGVRAEHDRDELLNNIRFVRTAVPRVDRIRGGPAPQAAWLHGQERILNELAGEVRIGASTVLGTIPVEPMLQWREQLILDVDVQREIANSETVVAFDRLADGLLDPRTWRPLH</sequence>
<keyword evidence="5" id="KW-1185">Reference proteome</keyword>
<dbReference type="Proteomes" id="UP001551695">
    <property type="component" value="Unassembled WGS sequence"/>
</dbReference>
<dbReference type="InterPro" id="IPR027417">
    <property type="entry name" value="P-loop_NTPase"/>
</dbReference>
<reference evidence="4 5" key="1">
    <citation type="submission" date="2024-06" db="EMBL/GenBank/DDBJ databases">
        <title>The Natural Products Discovery Center: Release of the First 8490 Sequenced Strains for Exploring Actinobacteria Biosynthetic Diversity.</title>
        <authorList>
            <person name="Kalkreuter E."/>
            <person name="Kautsar S.A."/>
            <person name="Yang D."/>
            <person name="Bader C.D."/>
            <person name="Teijaro C.N."/>
            <person name="Fluegel L."/>
            <person name="Davis C.M."/>
            <person name="Simpson J.R."/>
            <person name="Lauterbach L."/>
            <person name="Steele A.D."/>
            <person name="Gui C."/>
            <person name="Meng S."/>
            <person name="Li G."/>
            <person name="Viehrig K."/>
            <person name="Ye F."/>
            <person name="Su P."/>
            <person name="Kiefer A.F."/>
            <person name="Nichols A."/>
            <person name="Cepeda A.J."/>
            <person name="Yan W."/>
            <person name="Fan B."/>
            <person name="Jiang Y."/>
            <person name="Adhikari A."/>
            <person name="Zheng C.-J."/>
            <person name="Schuster L."/>
            <person name="Cowan T.M."/>
            <person name="Smanski M.J."/>
            <person name="Chevrette M.G."/>
            <person name="De Carvalho L.P.S."/>
            <person name="Shen B."/>
        </authorList>
    </citation>
    <scope>NUCLEOTIDE SEQUENCE [LARGE SCALE GENOMIC DNA]</scope>
    <source>
        <strain evidence="4 5">NPDC050403</strain>
    </source>
</reference>
<comment type="caution">
    <text evidence="4">The sequence shown here is derived from an EMBL/GenBank/DDBJ whole genome shotgun (WGS) entry which is preliminary data.</text>
</comment>
<name>A0ABV3FU40_9NOCA</name>
<dbReference type="InterPro" id="IPR050625">
    <property type="entry name" value="ParA/MinD_ATPase"/>
</dbReference>
<feature type="domain" description="CobQ/CobB/MinD/ParA nucleotide binding" evidence="3">
    <location>
        <begin position="4"/>
        <end position="144"/>
    </location>
</feature>
<keyword evidence="1" id="KW-0547">Nucleotide-binding</keyword>
<dbReference type="SUPFAM" id="SSF52540">
    <property type="entry name" value="P-loop containing nucleoside triphosphate hydrolases"/>
    <property type="match status" value="1"/>
</dbReference>
<dbReference type="InterPro" id="IPR002586">
    <property type="entry name" value="CobQ/CobB/MinD/ParA_Nub-bd_dom"/>
</dbReference>
<dbReference type="Gene3D" id="3.40.50.300">
    <property type="entry name" value="P-loop containing nucleotide triphosphate hydrolases"/>
    <property type="match status" value="1"/>
</dbReference>
<keyword evidence="2" id="KW-0067">ATP-binding</keyword>
<organism evidence="4 5">
    <name type="scientific">Nocardia aurea</name>
    <dbReference type="NCBI Taxonomy" id="2144174"/>
    <lineage>
        <taxon>Bacteria</taxon>
        <taxon>Bacillati</taxon>
        <taxon>Actinomycetota</taxon>
        <taxon>Actinomycetes</taxon>
        <taxon>Mycobacteriales</taxon>
        <taxon>Nocardiaceae</taxon>
        <taxon>Nocardia</taxon>
    </lineage>
</organism>
<proteinExistence type="predicted"/>
<gene>
    <name evidence="4" type="ORF">AB0I48_15385</name>
</gene>
<dbReference type="RefSeq" id="WP_357784132.1">
    <property type="nucleotide sequence ID" value="NZ_JBFAKC010000006.1"/>
</dbReference>
<dbReference type="PANTHER" id="PTHR43384">
    <property type="entry name" value="SEPTUM SITE-DETERMINING PROTEIN MIND HOMOLOG, CHLOROPLASTIC-RELATED"/>
    <property type="match status" value="1"/>
</dbReference>
<evidence type="ECO:0000256" key="1">
    <source>
        <dbReference type="ARBA" id="ARBA00022741"/>
    </source>
</evidence>
<dbReference type="Pfam" id="PF01656">
    <property type="entry name" value="CbiA"/>
    <property type="match status" value="1"/>
</dbReference>
<evidence type="ECO:0000313" key="4">
    <source>
        <dbReference type="EMBL" id="MEV0708941.1"/>
    </source>
</evidence>